<organism evidence="8">
    <name type="scientific">Candidatus Pantoea edessiphila</name>
    <dbReference type="NCBI Taxonomy" id="2044610"/>
    <lineage>
        <taxon>Bacteria</taxon>
        <taxon>Pseudomonadati</taxon>
        <taxon>Pseudomonadota</taxon>
        <taxon>Gammaproteobacteria</taxon>
        <taxon>Enterobacterales</taxon>
        <taxon>Erwiniaceae</taxon>
        <taxon>Pantoea</taxon>
    </lineage>
</organism>
<dbReference type="AlphaFoldDB" id="A0A2P5SXC1"/>
<evidence type="ECO:0000256" key="3">
    <source>
        <dbReference type="ARBA" id="ARBA00022679"/>
    </source>
</evidence>
<dbReference type="GO" id="GO:0009228">
    <property type="term" value="P:thiamine biosynthetic process"/>
    <property type="evidence" value="ECO:0007669"/>
    <property type="project" value="InterPro"/>
</dbReference>
<geneLocation type="plasmid" evidence="8">
    <name>pSOE1</name>
</geneLocation>
<keyword evidence="3" id="KW-0808">Transferase</keyword>
<dbReference type="UniPathway" id="UPA00060">
    <property type="reaction ID" value="UER00138"/>
</dbReference>
<keyword evidence="5 8" id="KW-0418">Kinase</keyword>
<dbReference type="FunFam" id="3.40.1190.20:FF:000003">
    <property type="entry name" value="Phosphomethylpyrimidine kinase ThiD"/>
    <property type="match status" value="1"/>
</dbReference>
<dbReference type="GO" id="GO:0009229">
    <property type="term" value="P:thiamine diphosphate biosynthetic process"/>
    <property type="evidence" value="ECO:0007669"/>
    <property type="project" value="UniProtKB-UniPathway"/>
</dbReference>
<dbReference type="SUPFAM" id="SSF53613">
    <property type="entry name" value="Ribokinase-like"/>
    <property type="match status" value="1"/>
</dbReference>
<dbReference type="PANTHER" id="PTHR20858:SF17">
    <property type="entry name" value="HYDROXYMETHYLPYRIMIDINE_PHOSPHOMETHYLPYRIMIDINE KINASE THI20-RELATED"/>
    <property type="match status" value="1"/>
</dbReference>
<feature type="domain" description="Pyridoxamine kinase/Phosphomethylpyrimidine kinase" evidence="7">
    <location>
        <begin position="16"/>
        <end position="263"/>
    </location>
</feature>
<evidence type="ECO:0000256" key="1">
    <source>
        <dbReference type="ARBA" id="ARBA00004948"/>
    </source>
</evidence>
<dbReference type="Proteomes" id="UP000296034">
    <property type="component" value="Plasmid pSOE1"/>
</dbReference>
<dbReference type="PANTHER" id="PTHR20858">
    <property type="entry name" value="PHOSPHOMETHYLPYRIMIDINE KINASE"/>
    <property type="match status" value="1"/>
</dbReference>
<sequence>MKQTKIYNVLSIAGTDPGSGAGIQADLKTFSALGVYGTTVITALTAQNTCGIQSIYPVTSSFVAEQLESIFSDIQIHSIKIGLLSKTSIIKVIIKNIYKYQVPWIILDTVITSSSGYKFLTNNTIKTIKNKLLPVVSIITPNLNEAALLLNTTLAKNEQQIISQGKELLLLGCKAVIMKGGHFPGKSSPDWFISPDKVIKINSSRINTKNTHGTGCALSAAIAAKIPQCKDLFQACKFAKIWLHKALMYGNKLSIGKGNGPVHHFYQWW</sequence>
<dbReference type="EC" id="2.7.1.49" evidence="2"/>
<dbReference type="OrthoDB" id="9810880at2"/>
<reference evidence="8" key="1">
    <citation type="journal article" date="2018" name="Genome Biol. Evol.">
        <title>Cladogenesis and Genomic Streamlining in Extracellular Endosymbionts of Tropical Stink Bugs.</title>
        <authorList>
            <person name="Otero-Bravo A."/>
            <person name="Goffredi S."/>
            <person name="Sabree Z.L."/>
        </authorList>
    </citation>
    <scope>NUCLEOTIDE SEQUENCE [LARGE SCALE GENOMIC DNA]</scope>
    <source>
        <strain evidence="8">SoET</strain>
        <plasmid evidence="8">pSOE1</plasmid>
    </source>
</reference>
<dbReference type="GO" id="GO:0005524">
    <property type="term" value="F:ATP binding"/>
    <property type="evidence" value="ECO:0007669"/>
    <property type="project" value="UniProtKB-KW"/>
</dbReference>
<evidence type="ECO:0000256" key="6">
    <source>
        <dbReference type="ARBA" id="ARBA00022840"/>
    </source>
</evidence>
<evidence type="ECO:0000256" key="4">
    <source>
        <dbReference type="ARBA" id="ARBA00022741"/>
    </source>
</evidence>
<dbReference type="GO" id="GO:0008972">
    <property type="term" value="F:phosphomethylpyrimidine kinase activity"/>
    <property type="evidence" value="ECO:0007669"/>
    <property type="project" value="InterPro"/>
</dbReference>
<dbReference type="GO" id="GO:0005829">
    <property type="term" value="C:cytosol"/>
    <property type="evidence" value="ECO:0007669"/>
    <property type="project" value="TreeGrafter"/>
</dbReference>
<comment type="pathway">
    <text evidence="1">Cofactor biosynthesis; thiamine diphosphate biosynthesis.</text>
</comment>
<keyword evidence="4" id="KW-0547">Nucleotide-binding</keyword>
<keyword evidence="8" id="KW-0614">Plasmid</keyword>
<dbReference type="Gene3D" id="3.40.1190.20">
    <property type="match status" value="1"/>
</dbReference>
<dbReference type="RefSeq" id="WP_136131309.1">
    <property type="nucleotide sequence ID" value="NZ_CM009569.1"/>
</dbReference>
<protein>
    <recommendedName>
        <fullName evidence="2">hydroxymethylpyrimidine kinase</fullName>
        <ecNumber evidence="2">2.7.1.49</ecNumber>
    </recommendedName>
</protein>
<evidence type="ECO:0000256" key="5">
    <source>
        <dbReference type="ARBA" id="ARBA00022777"/>
    </source>
</evidence>
<evidence type="ECO:0000259" key="7">
    <source>
        <dbReference type="Pfam" id="PF08543"/>
    </source>
</evidence>
<dbReference type="EMBL" id="PDKS01000009">
    <property type="protein sequence ID" value="PPI86953.1"/>
    <property type="molecule type" value="Genomic_DNA"/>
</dbReference>
<evidence type="ECO:0000313" key="8">
    <source>
        <dbReference type="EMBL" id="PPI86953.1"/>
    </source>
</evidence>
<dbReference type="InterPro" id="IPR004399">
    <property type="entry name" value="HMP/HMP-P_kinase_dom"/>
</dbReference>
<dbReference type="CDD" id="cd01169">
    <property type="entry name" value="HMPP_kinase"/>
    <property type="match status" value="1"/>
</dbReference>
<evidence type="ECO:0000256" key="2">
    <source>
        <dbReference type="ARBA" id="ARBA00012135"/>
    </source>
</evidence>
<dbReference type="InterPro" id="IPR013749">
    <property type="entry name" value="PM/HMP-P_kinase-1"/>
</dbReference>
<name>A0A2P5SXC1_9GAMM</name>
<comment type="caution">
    <text evidence="8">The sequence shown here is derived from an EMBL/GenBank/DDBJ whole genome shotgun (WGS) entry which is preliminary data.</text>
</comment>
<dbReference type="InterPro" id="IPR029056">
    <property type="entry name" value="Ribokinase-like"/>
</dbReference>
<proteinExistence type="predicted"/>
<gene>
    <name evidence="8" type="primary">thiD</name>
    <name evidence="8" type="ORF">CRV11_03615</name>
</gene>
<dbReference type="NCBIfam" id="TIGR00097">
    <property type="entry name" value="HMP-P_kinase"/>
    <property type="match status" value="1"/>
</dbReference>
<keyword evidence="6" id="KW-0067">ATP-binding</keyword>
<accession>A0A2P5SXC1</accession>
<dbReference type="GO" id="GO:0008902">
    <property type="term" value="F:hydroxymethylpyrimidine kinase activity"/>
    <property type="evidence" value="ECO:0007669"/>
    <property type="project" value="UniProtKB-EC"/>
</dbReference>
<dbReference type="Pfam" id="PF08543">
    <property type="entry name" value="Phos_pyr_kin"/>
    <property type="match status" value="1"/>
</dbReference>